<feature type="transmembrane region" description="Helical" evidence="7">
    <location>
        <begin position="36"/>
        <end position="57"/>
    </location>
</feature>
<evidence type="ECO:0000256" key="4">
    <source>
        <dbReference type="ARBA" id="ARBA00022692"/>
    </source>
</evidence>
<evidence type="ECO:0000256" key="2">
    <source>
        <dbReference type="ARBA" id="ARBA00022448"/>
    </source>
</evidence>
<reference evidence="8 9" key="1">
    <citation type="journal article" date="2023" name="Elife">
        <title>Identification of key yeast species and microbe-microbe interactions impacting larval growth of Drosophila in the wild.</title>
        <authorList>
            <person name="Mure A."/>
            <person name="Sugiura Y."/>
            <person name="Maeda R."/>
            <person name="Honda K."/>
            <person name="Sakurai N."/>
            <person name="Takahashi Y."/>
            <person name="Watada M."/>
            <person name="Katoh T."/>
            <person name="Gotoh A."/>
            <person name="Gotoh Y."/>
            <person name="Taniguchi I."/>
            <person name="Nakamura K."/>
            <person name="Hayashi T."/>
            <person name="Katayama T."/>
            <person name="Uemura T."/>
            <person name="Hattori Y."/>
        </authorList>
    </citation>
    <scope>NUCLEOTIDE SEQUENCE [LARGE SCALE GENOMIC DNA]</scope>
    <source>
        <strain evidence="8 9">KH-74</strain>
    </source>
</reference>
<keyword evidence="5 7" id="KW-1133">Transmembrane helix</keyword>
<protein>
    <submittedName>
        <fullName evidence="8">Yea4 protein</fullName>
    </submittedName>
</protein>
<gene>
    <name evidence="8" type="ORF">DAKH74_028500</name>
</gene>
<accession>A0AAV5RX87</accession>
<sequence>MALDLVVLNGLTSVFGGCCANVLSLEALIKDKGSNMGTLVTFTQFLFVTLSMLPQFVTVRNWCPTLKSLHVPLRVYILSVVLFYISSSTNNSVFKYNISIPLHIVFRCFSSVITMVVCWLVAGKRYSKLQVVSTVFLTAGAIITSLYRDHEMSLQGLRNGLKGSGATIPTDSTFAIGICLLVVSSISSSLLSVYNEWTYKTYGKFWQENMFYTHFLSLPIFLVKDGSLLRSEIHRLAASRGVYTLVLGGNSRTLRIPRQWALLATNVLTQHVCIRGVNILASHTNALTLSFILTVRKFASLLLSVAIYKSAMSRTAYCGVVLVFVGTLLYAMGSRRPQASDKTTHKTTASAQQKE</sequence>
<evidence type="ECO:0000313" key="9">
    <source>
        <dbReference type="Proteomes" id="UP001377567"/>
    </source>
</evidence>
<keyword evidence="4 7" id="KW-0812">Transmembrane</keyword>
<feature type="transmembrane region" description="Helical" evidence="7">
    <location>
        <begin position="69"/>
        <end position="86"/>
    </location>
</feature>
<proteinExistence type="predicted"/>
<feature type="transmembrane region" description="Helical" evidence="7">
    <location>
        <begin position="174"/>
        <end position="194"/>
    </location>
</feature>
<dbReference type="PANTHER" id="PTHR10778">
    <property type="entry name" value="SOLUTE CARRIER FAMILY 35 MEMBER B"/>
    <property type="match status" value="1"/>
</dbReference>
<feature type="transmembrane region" description="Helical" evidence="7">
    <location>
        <begin position="129"/>
        <end position="147"/>
    </location>
</feature>
<keyword evidence="9" id="KW-1185">Reference proteome</keyword>
<dbReference type="PANTHER" id="PTHR10778:SF4">
    <property type="entry name" value="NUCLEOTIDE SUGAR TRANSPORTER SLC35B4"/>
    <property type="match status" value="1"/>
</dbReference>
<keyword evidence="6 7" id="KW-0472">Membrane</keyword>
<evidence type="ECO:0000256" key="6">
    <source>
        <dbReference type="ARBA" id="ARBA00023136"/>
    </source>
</evidence>
<dbReference type="GO" id="GO:0005789">
    <property type="term" value="C:endoplasmic reticulum membrane"/>
    <property type="evidence" value="ECO:0007669"/>
    <property type="project" value="TreeGrafter"/>
</dbReference>
<dbReference type="GO" id="GO:0005462">
    <property type="term" value="F:UDP-N-acetylglucosamine transmembrane transporter activity"/>
    <property type="evidence" value="ECO:0007669"/>
    <property type="project" value="TreeGrafter"/>
</dbReference>
<dbReference type="GO" id="GO:0005464">
    <property type="term" value="F:UDP-xylose transmembrane transporter activity"/>
    <property type="evidence" value="ECO:0007669"/>
    <property type="project" value="TreeGrafter"/>
</dbReference>
<dbReference type="Proteomes" id="UP001377567">
    <property type="component" value="Unassembled WGS sequence"/>
</dbReference>
<dbReference type="GO" id="GO:0000139">
    <property type="term" value="C:Golgi membrane"/>
    <property type="evidence" value="ECO:0007669"/>
    <property type="project" value="TreeGrafter"/>
</dbReference>
<name>A0AAV5RX87_MAUHU</name>
<evidence type="ECO:0000313" key="8">
    <source>
        <dbReference type="EMBL" id="GMM56234.1"/>
    </source>
</evidence>
<evidence type="ECO:0000256" key="1">
    <source>
        <dbReference type="ARBA" id="ARBA00004127"/>
    </source>
</evidence>
<dbReference type="EMBL" id="BTGD01000008">
    <property type="protein sequence ID" value="GMM56234.1"/>
    <property type="molecule type" value="Genomic_DNA"/>
</dbReference>
<dbReference type="AlphaFoldDB" id="A0AAV5RX87"/>
<evidence type="ECO:0000256" key="7">
    <source>
        <dbReference type="SAM" id="Phobius"/>
    </source>
</evidence>
<feature type="transmembrane region" description="Helical" evidence="7">
    <location>
        <begin position="314"/>
        <end position="332"/>
    </location>
</feature>
<comment type="caution">
    <text evidence="8">The sequence shown here is derived from an EMBL/GenBank/DDBJ whole genome shotgun (WGS) entry which is preliminary data.</text>
</comment>
<evidence type="ECO:0000256" key="3">
    <source>
        <dbReference type="ARBA" id="ARBA00022597"/>
    </source>
</evidence>
<organism evidence="8 9">
    <name type="scientific">Maudiozyma humilis</name>
    <name type="common">Sour dough yeast</name>
    <name type="synonym">Kazachstania humilis</name>
    <dbReference type="NCBI Taxonomy" id="51915"/>
    <lineage>
        <taxon>Eukaryota</taxon>
        <taxon>Fungi</taxon>
        <taxon>Dikarya</taxon>
        <taxon>Ascomycota</taxon>
        <taxon>Saccharomycotina</taxon>
        <taxon>Saccharomycetes</taxon>
        <taxon>Saccharomycetales</taxon>
        <taxon>Saccharomycetaceae</taxon>
        <taxon>Maudiozyma</taxon>
    </lineage>
</organism>
<dbReference type="InterPro" id="IPR037185">
    <property type="entry name" value="EmrE-like"/>
</dbReference>
<dbReference type="SUPFAM" id="SSF103481">
    <property type="entry name" value="Multidrug resistance efflux transporter EmrE"/>
    <property type="match status" value="1"/>
</dbReference>
<evidence type="ECO:0000256" key="5">
    <source>
        <dbReference type="ARBA" id="ARBA00022989"/>
    </source>
</evidence>
<comment type="subcellular location">
    <subcellularLocation>
        <location evidence="1">Endomembrane system</location>
        <topology evidence="1">Multi-pass membrane protein</topology>
    </subcellularLocation>
</comment>
<feature type="transmembrane region" description="Helical" evidence="7">
    <location>
        <begin position="98"/>
        <end position="122"/>
    </location>
</feature>
<keyword evidence="3" id="KW-0762">Sugar transport</keyword>
<dbReference type="InterPro" id="IPR013657">
    <property type="entry name" value="SCL35B1-4/HUT1"/>
</dbReference>
<keyword evidence="2" id="KW-0813">Transport</keyword>
<dbReference type="NCBIfam" id="TIGR00803">
    <property type="entry name" value="nst"/>
    <property type="match status" value="1"/>
</dbReference>
<dbReference type="Pfam" id="PF08449">
    <property type="entry name" value="UAA"/>
    <property type="match status" value="1"/>
</dbReference>